<accession>A0A0T7GE73</accession>
<sequence length="637" mass="70342">MRYLIATALTAGALLGAAPASAQQAQTIHYSGGFNCGKDDYATDWKIRKNAAGEIAVTVYYQQRHSGQVYWLDLTERKTSDGMRLSDANGNPRLDIVANDQTIRAIWMKGAPQSDCSIFAVSRSDSPRDRLDRLFTLLDTPAPGEDVAAGVADATRFPPIIEGLPELDRNTYSERYRQSVGEFWTRYRMTLATELAALPISTDAERHALKARLDAALSNTLRVSAYRHGFAEIVKVLQDTADRLVDSGLDPRTTLGTTDAGLMCQRFANLNVAYDNFDLKKLGLALAVPLDYWTRDMAERFLEEAPGCNSIPKDYTQRLASEWANVQKRQQLIQTLRAEQARLRALPATAATLIETRNLQPDPQQVRLNHGQSDLAERFFGKPLDTRREEILSIAMTDLDKKVSSYTLDKPGTPKEIGDLCDELIYLRNLAQDRKNAVREKCDAARATIEEKQTTAALEKVIAAFASAEPGGERSKAARALCEALPSTLSGRAVTAVYSACREETVKLAKKEEELRCSNALAAAGAPAEFLETTIAVAGTNGVSKAPLKDLICKGASREIGVSFSSSGMLMWKKQAMTVRFPADEEPWQFILKEDDQSDADWVLAVEDEHTIERLGKQRMRVEIVAACFMGTSACRR</sequence>
<evidence type="ECO:0000313" key="3">
    <source>
        <dbReference type="Proteomes" id="UP000039660"/>
    </source>
</evidence>
<dbReference type="RefSeq" id="WP_046631717.1">
    <property type="nucleotide sequence ID" value="NZ_CCRK01000002.1"/>
</dbReference>
<gene>
    <name evidence="2" type="ORF">NGAL_HAMBI1189_08720</name>
</gene>
<evidence type="ECO:0000313" key="2">
    <source>
        <dbReference type="EMBL" id="CDZ45458.1"/>
    </source>
</evidence>
<dbReference type="Proteomes" id="UP000039660">
    <property type="component" value="Unassembled WGS sequence"/>
</dbReference>
<organism evidence="2 3">
    <name type="scientific">Neorhizobium galegae bv. officinalis</name>
    <dbReference type="NCBI Taxonomy" id="323656"/>
    <lineage>
        <taxon>Bacteria</taxon>
        <taxon>Pseudomonadati</taxon>
        <taxon>Pseudomonadota</taxon>
        <taxon>Alphaproteobacteria</taxon>
        <taxon>Hyphomicrobiales</taxon>
        <taxon>Rhizobiaceae</taxon>
        <taxon>Rhizobium/Agrobacterium group</taxon>
        <taxon>Neorhizobium</taxon>
    </lineage>
</organism>
<keyword evidence="1" id="KW-0732">Signal</keyword>
<protein>
    <submittedName>
        <fullName evidence="2">Uncharacterized protein</fullName>
    </submittedName>
</protein>
<name>A0A0T7GE73_NEOGA</name>
<feature type="signal peptide" evidence="1">
    <location>
        <begin position="1"/>
        <end position="22"/>
    </location>
</feature>
<reference evidence="2 3" key="1">
    <citation type="submission" date="2014-08" db="EMBL/GenBank/DDBJ databases">
        <authorList>
            <person name="Chen Y.-H."/>
        </authorList>
    </citation>
    <scope>NUCLEOTIDE SEQUENCE [LARGE SCALE GENOMIC DNA]</scope>
</reference>
<evidence type="ECO:0000256" key="1">
    <source>
        <dbReference type="SAM" id="SignalP"/>
    </source>
</evidence>
<dbReference type="AlphaFoldDB" id="A0A0T7GE73"/>
<dbReference type="EMBL" id="CCRK01000002">
    <property type="protein sequence ID" value="CDZ45458.1"/>
    <property type="molecule type" value="Genomic_DNA"/>
</dbReference>
<proteinExistence type="predicted"/>
<feature type="chain" id="PRO_5006683106" evidence="1">
    <location>
        <begin position="23"/>
        <end position="637"/>
    </location>
</feature>